<name>A0A0N5AX33_9BILA</name>
<sequence length="781" mass="87371">MPMITTDDDDDDDDEFIIQDKSGSSEDTDDTDLSNSDGDEDEGSLNGNAIDSDKNCDSSIAVSESDDNEMPKLTKEKNFCEISSVSSDHRNLQGKRPLICSLCLNLRPSVKKDRVIQCKRCGVAVHENCYLTDGLVQLPNSSNSVAPIWFCEPCLYGLREPPYCEFCPSRYGAFKKADIGGGWVHLLCGLYTPSVTFGDVDHLSAISWQEMDYKSFGRKACAACPDPVTARTGITVACDAGLCKAFYHISCAQRLGLLVDNSENHALKQKAYGNTGTNSSDWYISDEEIADTYYLTCRRHCVDEDAVRRRKIACSYFYKQEEARMANLNRRASTLNDSDEKARLAILAKHRAAMKDLEGVTIAWPEDERKNVRYLHNSPKFLQLFLEKAESEGVEKVNFLREFSRLDGSKLSYLPPAFTKEFISYFEARENSIIPEELEEQNKLEKEIASLRSQQKKLENDVLEAQKTSAKDNFNATLQTLNLWYSLLVRLGAKKIKNPEIIIGVKDFEKPKKSIVRAKRSLVGEHTSGAEANSSPYSNNKPVLSTEVPLQTNICDTCQKNVIPLQTTDQHLLVYCDFCKKHFHLACLDPPLTKMPKLGRNHVWMCSNCGQSSDEEDSSEENLKLAAEESSRPVLRDRSSMAEKRRLEQEEQLRAFRQATRLRNSSWKRKRSLPTPKKKTTGQQTLKPPSIVGSLSITVPNATSVQGQLRTFSPPGKKLRSQISGSSLPNGFVRNVAHPSVTALCNVSLKAKDVSADGALKRRGSTVSPVVSRGKSDFKQR</sequence>
<dbReference type="Pfam" id="PF13832">
    <property type="entry name" value="zf-HC5HC2H_2"/>
    <property type="match status" value="1"/>
</dbReference>
<feature type="region of interest" description="Disordered" evidence="6">
    <location>
        <begin position="758"/>
        <end position="781"/>
    </location>
</feature>
<feature type="region of interest" description="Disordered" evidence="6">
    <location>
        <begin position="1"/>
        <end position="70"/>
    </location>
</feature>
<dbReference type="PANTHER" id="PTHR13793:SF158">
    <property type="entry name" value="PHD-TYPE DOMAIN-CONTAINING PROTEIN"/>
    <property type="match status" value="1"/>
</dbReference>
<reference evidence="10" key="1">
    <citation type="submission" date="2017-02" db="UniProtKB">
        <authorList>
            <consortium name="WormBaseParasite"/>
        </authorList>
    </citation>
    <scope>IDENTIFICATION</scope>
</reference>
<evidence type="ECO:0000256" key="4">
    <source>
        <dbReference type="PROSITE-ProRule" id="PRU00146"/>
    </source>
</evidence>
<protein>
    <submittedName>
        <fullName evidence="10">PHD-type domain-containing protein</fullName>
    </submittedName>
</protein>
<feature type="compositionally biased region" description="Acidic residues" evidence="6">
    <location>
        <begin position="26"/>
        <end position="43"/>
    </location>
</feature>
<evidence type="ECO:0000256" key="6">
    <source>
        <dbReference type="SAM" id="MobiDB-lite"/>
    </source>
</evidence>
<evidence type="ECO:0000259" key="8">
    <source>
        <dbReference type="PROSITE" id="PS51805"/>
    </source>
</evidence>
<dbReference type="InterPro" id="IPR011011">
    <property type="entry name" value="Znf_FYVE_PHD"/>
</dbReference>
<dbReference type="InterPro" id="IPR019787">
    <property type="entry name" value="Znf_PHD-finger"/>
</dbReference>
<accession>A0A0N5AX33</accession>
<evidence type="ECO:0000256" key="1">
    <source>
        <dbReference type="ARBA" id="ARBA00022723"/>
    </source>
</evidence>
<dbReference type="Gene3D" id="2.30.30.1150">
    <property type="match status" value="1"/>
</dbReference>
<evidence type="ECO:0000256" key="3">
    <source>
        <dbReference type="ARBA" id="ARBA00022833"/>
    </source>
</evidence>
<dbReference type="SMART" id="SM00249">
    <property type="entry name" value="PHD"/>
    <property type="match status" value="3"/>
</dbReference>
<dbReference type="InterPro" id="IPR013083">
    <property type="entry name" value="Znf_RING/FYVE/PHD"/>
</dbReference>
<dbReference type="GO" id="GO:0008270">
    <property type="term" value="F:zinc ion binding"/>
    <property type="evidence" value="ECO:0007669"/>
    <property type="project" value="UniProtKB-KW"/>
</dbReference>
<feature type="compositionally biased region" description="Basic and acidic residues" evidence="6">
    <location>
        <begin position="621"/>
        <end position="654"/>
    </location>
</feature>
<evidence type="ECO:0000256" key="5">
    <source>
        <dbReference type="SAM" id="Coils"/>
    </source>
</evidence>
<dbReference type="InterPro" id="IPR050701">
    <property type="entry name" value="Histone_Mod_Regulator"/>
</dbReference>
<dbReference type="GO" id="GO:0006357">
    <property type="term" value="P:regulation of transcription by RNA polymerase II"/>
    <property type="evidence" value="ECO:0007669"/>
    <property type="project" value="TreeGrafter"/>
</dbReference>
<dbReference type="Proteomes" id="UP000046393">
    <property type="component" value="Unplaced"/>
</dbReference>
<dbReference type="Pfam" id="PF00628">
    <property type="entry name" value="PHD"/>
    <property type="match status" value="1"/>
</dbReference>
<dbReference type="PROSITE" id="PS51805">
    <property type="entry name" value="EPHD"/>
    <property type="match status" value="1"/>
</dbReference>
<dbReference type="STRING" id="451379.A0A0N5AX33"/>
<feature type="domain" description="PHD-type" evidence="8">
    <location>
        <begin position="161"/>
        <end position="273"/>
    </location>
</feature>
<dbReference type="PANTHER" id="PTHR13793">
    <property type="entry name" value="PHD FINGER PROTEINS"/>
    <property type="match status" value="1"/>
</dbReference>
<dbReference type="InterPro" id="IPR034732">
    <property type="entry name" value="EPHD"/>
</dbReference>
<keyword evidence="1" id="KW-0479">Metal-binding</keyword>
<evidence type="ECO:0000313" key="10">
    <source>
        <dbReference type="WBParaSite" id="SMUV_0000950101-mRNA-1"/>
    </source>
</evidence>
<keyword evidence="9" id="KW-1185">Reference proteome</keyword>
<keyword evidence="5" id="KW-0175">Coiled coil</keyword>
<evidence type="ECO:0000313" key="9">
    <source>
        <dbReference type="Proteomes" id="UP000046393"/>
    </source>
</evidence>
<feature type="compositionally biased region" description="Acidic residues" evidence="6">
    <location>
        <begin position="1"/>
        <end position="17"/>
    </location>
</feature>
<dbReference type="AlphaFoldDB" id="A0A0N5AX33"/>
<keyword evidence="3" id="KW-0862">Zinc</keyword>
<evidence type="ECO:0000259" key="7">
    <source>
        <dbReference type="PROSITE" id="PS50016"/>
    </source>
</evidence>
<dbReference type="SUPFAM" id="SSF57903">
    <property type="entry name" value="FYVE/PHD zinc finger"/>
    <property type="match status" value="2"/>
</dbReference>
<dbReference type="Gene3D" id="3.30.40.10">
    <property type="entry name" value="Zinc/RING finger domain, C3HC4 (zinc finger)"/>
    <property type="match status" value="2"/>
</dbReference>
<keyword evidence="2 4" id="KW-0863">Zinc-finger</keyword>
<proteinExistence type="predicted"/>
<feature type="region of interest" description="Disordered" evidence="6">
    <location>
        <begin position="610"/>
        <end position="692"/>
    </location>
</feature>
<dbReference type="InterPro" id="IPR001965">
    <property type="entry name" value="Znf_PHD"/>
</dbReference>
<feature type="domain" description="PHD-type" evidence="7">
    <location>
        <begin position="552"/>
        <end position="612"/>
    </location>
</feature>
<organism evidence="9 10">
    <name type="scientific">Syphacia muris</name>
    <dbReference type="NCBI Taxonomy" id="451379"/>
    <lineage>
        <taxon>Eukaryota</taxon>
        <taxon>Metazoa</taxon>
        <taxon>Ecdysozoa</taxon>
        <taxon>Nematoda</taxon>
        <taxon>Chromadorea</taxon>
        <taxon>Rhabditida</taxon>
        <taxon>Spirurina</taxon>
        <taxon>Oxyuridomorpha</taxon>
        <taxon>Oxyuroidea</taxon>
        <taxon>Oxyuridae</taxon>
        <taxon>Syphacia</taxon>
    </lineage>
</organism>
<dbReference type="InterPro" id="IPR019786">
    <property type="entry name" value="Zinc_finger_PHD-type_CS"/>
</dbReference>
<feature type="coiled-coil region" evidence="5">
    <location>
        <begin position="434"/>
        <end position="468"/>
    </location>
</feature>
<dbReference type="PROSITE" id="PS50016">
    <property type="entry name" value="ZF_PHD_2"/>
    <property type="match status" value="1"/>
</dbReference>
<dbReference type="PROSITE" id="PS01359">
    <property type="entry name" value="ZF_PHD_1"/>
    <property type="match status" value="2"/>
</dbReference>
<evidence type="ECO:0000256" key="2">
    <source>
        <dbReference type="ARBA" id="ARBA00022771"/>
    </source>
</evidence>
<dbReference type="WBParaSite" id="SMUV_0000950101-mRNA-1">
    <property type="protein sequence ID" value="SMUV_0000950101-mRNA-1"/>
    <property type="gene ID" value="SMUV_0000950101"/>
</dbReference>
<feature type="compositionally biased region" description="Basic residues" evidence="6">
    <location>
        <begin position="666"/>
        <end position="680"/>
    </location>
</feature>